<accession>A0A9D4S2H0</accession>
<reference evidence="2" key="1">
    <citation type="journal article" date="2019" name="bioRxiv">
        <title>The Genome of the Zebra Mussel, Dreissena polymorpha: A Resource for Invasive Species Research.</title>
        <authorList>
            <person name="McCartney M.A."/>
            <person name="Auch B."/>
            <person name="Kono T."/>
            <person name="Mallez S."/>
            <person name="Zhang Y."/>
            <person name="Obille A."/>
            <person name="Becker A."/>
            <person name="Abrahante J.E."/>
            <person name="Garbe J."/>
            <person name="Badalamenti J.P."/>
            <person name="Herman A."/>
            <person name="Mangelson H."/>
            <person name="Liachko I."/>
            <person name="Sullivan S."/>
            <person name="Sone E.D."/>
            <person name="Koren S."/>
            <person name="Silverstein K.A.T."/>
            <person name="Beckman K.B."/>
            <person name="Gohl D.M."/>
        </authorList>
    </citation>
    <scope>NUCLEOTIDE SEQUENCE</scope>
    <source>
        <strain evidence="2">Duluth1</strain>
        <tissue evidence="2">Whole animal</tissue>
    </source>
</reference>
<evidence type="ECO:0000259" key="1">
    <source>
        <dbReference type="PROSITE" id="PS50190"/>
    </source>
</evidence>
<dbReference type="GO" id="GO:0030036">
    <property type="term" value="P:actin cytoskeleton organization"/>
    <property type="evidence" value="ECO:0007669"/>
    <property type="project" value="TreeGrafter"/>
</dbReference>
<dbReference type="GO" id="GO:0005085">
    <property type="term" value="F:guanyl-nucleotide exchange factor activity"/>
    <property type="evidence" value="ECO:0007669"/>
    <property type="project" value="InterPro"/>
</dbReference>
<reference evidence="2" key="2">
    <citation type="submission" date="2020-11" db="EMBL/GenBank/DDBJ databases">
        <authorList>
            <person name="McCartney M.A."/>
            <person name="Auch B."/>
            <person name="Kono T."/>
            <person name="Mallez S."/>
            <person name="Becker A."/>
            <person name="Gohl D.M."/>
            <person name="Silverstein K.A.T."/>
            <person name="Koren S."/>
            <person name="Bechman K.B."/>
            <person name="Herman A."/>
            <person name="Abrahante J.E."/>
            <person name="Garbe J."/>
        </authorList>
    </citation>
    <scope>NUCLEOTIDE SEQUENCE</scope>
    <source>
        <strain evidence="2">Duluth1</strain>
        <tissue evidence="2">Whole animal</tissue>
    </source>
</reference>
<dbReference type="AlphaFoldDB" id="A0A9D4S2H0"/>
<comment type="caution">
    <text evidence="2">The sequence shown here is derived from an EMBL/GenBank/DDBJ whole genome shotgun (WGS) entry which is preliminary data.</text>
</comment>
<dbReference type="Gene3D" id="1.10.220.20">
    <property type="match status" value="1"/>
</dbReference>
<evidence type="ECO:0000313" key="3">
    <source>
        <dbReference type="Proteomes" id="UP000828390"/>
    </source>
</evidence>
<sequence>MVNKLLLLLNFRNPEKGLTFLCEHGFINESPDMVARFLITRKGVSKQKIGEYLGNWQNQFNMDVLW</sequence>
<name>A0A9D4S2H0_DREPO</name>
<dbReference type="PANTHER" id="PTHR10663">
    <property type="entry name" value="GUANYL-NUCLEOTIDE EXCHANGE FACTOR"/>
    <property type="match status" value="1"/>
</dbReference>
<dbReference type="InterPro" id="IPR000904">
    <property type="entry name" value="Sec7_dom"/>
</dbReference>
<organism evidence="2 3">
    <name type="scientific">Dreissena polymorpha</name>
    <name type="common">Zebra mussel</name>
    <name type="synonym">Mytilus polymorpha</name>
    <dbReference type="NCBI Taxonomy" id="45954"/>
    <lineage>
        <taxon>Eukaryota</taxon>
        <taxon>Metazoa</taxon>
        <taxon>Spiralia</taxon>
        <taxon>Lophotrochozoa</taxon>
        <taxon>Mollusca</taxon>
        <taxon>Bivalvia</taxon>
        <taxon>Autobranchia</taxon>
        <taxon>Heteroconchia</taxon>
        <taxon>Euheterodonta</taxon>
        <taxon>Imparidentia</taxon>
        <taxon>Neoheterodontei</taxon>
        <taxon>Myida</taxon>
        <taxon>Dreissenoidea</taxon>
        <taxon>Dreissenidae</taxon>
        <taxon>Dreissena</taxon>
    </lineage>
</organism>
<dbReference type="Pfam" id="PF01369">
    <property type="entry name" value="Sec7"/>
    <property type="match status" value="1"/>
</dbReference>
<keyword evidence="3" id="KW-1185">Reference proteome</keyword>
<dbReference type="GO" id="GO:0032012">
    <property type="term" value="P:regulation of ARF protein signal transduction"/>
    <property type="evidence" value="ECO:0007669"/>
    <property type="project" value="InterPro"/>
</dbReference>
<gene>
    <name evidence="2" type="ORF">DPMN_014185</name>
</gene>
<dbReference type="Proteomes" id="UP000828390">
    <property type="component" value="Unassembled WGS sequence"/>
</dbReference>
<dbReference type="InterPro" id="IPR035999">
    <property type="entry name" value="Sec7_dom_sf"/>
</dbReference>
<dbReference type="EMBL" id="JAIWYP010000001">
    <property type="protein sequence ID" value="KAH3890114.1"/>
    <property type="molecule type" value="Genomic_DNA"/>
</dbReference>
<dbReference type="PANTHER" id="PTHR10663:SF342">
    <property type="entry name" value="FI21420P1"/>
    <property type="match status" value="1"/>
</dbReference>
<protein>
    <recommendedName>
        <fullName evidence="1">SEC7 domain-containing protein</fullName>
    </recommendedName>
</protein>
<evidence type="ECO:0000313" key="2">
    <source>
        <dbReference type="EMBL" id="KAH3890114.1"/>
    </source>
</evidence>
<feature type="domain" description="SEC7" evidence="1">
    <location>
        <begin position="12"/>
        <end position="65"/>
    </location>
</feature>
<proteinExistence type="predicted"/>
<dbReference type="PROSITE" id="PS50190">
    <property type="entry name" value="SEC7"/>
    <property type="match status" value="1"/>
</dbReference>
<dbReference type="SUPFAM" id="SSF48425">
    <property type="entry name" value="Sec7 domain"/>
    <property type="match status" value="1"/>
</dbReference>